<dbReference type="Gene3D" id="3.40.50.720">
    <property type="entry name" value="NAD(P)-binding Rossmann-like Domain"/>
    <property type="match status" value="1"/>
</dbReference>
<proteinExistence type="inferred from homology"/>
<dbReference type="CDD" id="cd05233">
    <property type="entry name" value="SDR_c"/>
    <property type="match status" value="1"/>
</dbReference>
<dbReference type="PANTHER" id="PTHR42879">
    <property type="entry name" value="3-OXOACYL-(ACYL-CARRIER-PROTEIN) REDUCTASE"/>
    <property type="match status" value="1"/>
</dbReference>
<evidence type="ECO:0000256" key="1">
    <source>
        <dbReference type="ARBA" id="ARBA00006484"/>
    </source>
</evidence>
<organism evidence="2 3">
    <name type="scientific">Lacicoccus alkaliphilus DSM 16010</name>
    <dbReference type="NCBI Taxonomy" id="1123231"/>
    <lineage>
        <taxon>Bacteria</taxon>
        <taxon>Bacillati</taxon>
        <taxon>Bacillota</taxon>
        <taxon>Bacilli</taxon>
        <taxon>Bacillales</taxon>
        <taxon>Salinicoccaceae</taxon>
        <taxon>Lacicoccus</taxon>
    </lineage>
</organism>
<dbReference type="RefSeq" id="WP_072708248.1">
    <property type="nucleotide sequence ID" value="NZ_FRCF01000002.1"/>
</dbReference>
<comment type="similarity">
    <text evidence="1">Belongs to the short-chain dehydrogenases/reductases (SDR) family.</text>
</comment>
<accession>A0A1M7C330</accession>
<keyword evidence="3" id="KW-1185">Reference proteome</keyword>
<protein>
    <submittedName>
        <fullName evidence="2">3-oxoacyl-[acyl-carrier protein] reductase</fullName>
    </submittedName>
</protein>
<evidence type="ECO:0000313" key="2">
    <source>
        <dbReference type="EMBL" id="SHL61698.1"/>
    </source>
</evidence>
<dbReference type="InterPro" id="IPR002347">
    <property type="entry name" value="SDR_fam"/>
</dbReference>
<dbReference type="InterPro" id="IPR036291">
    <property type="entry name" value="NAD(P)-bd_dom_sf"/>
</dbReference>
<dbReference type="PRINTS" id="PR00081">
    <property type="entry name" value="GDHRDH"/>
</dbReference>
<dbReference type="Pfam" id="PF13561">
    <property type="entry name" value="adh_short_C2"/>
    <property type="match status" value="1"/>
</dbReference>
<dbReference type="Proteomes" id="UP000184206">
    <property type="component" value="Unassembled WGS sequence"/>
</dbReference>
<dbReference type="PANTHER" id="PTHR42879:SF2">
    <property type="entry name" value="3-OXOACYL-[ACYL-CARRIER-PROTEIN] REDUCTASE FABG"/>
    <property type="match status" value="1"/>
</dbReference>
<evidence type="ECO:0000313" key="3">
    <source>
        <dbReference type="Proteomes" id="UP000184206"/>
    </source>
</evidence>
<name>A0A1M7C330_9BACL</name>
<reference evidence="2 3" key="1">
    <citation type="submission" date="2016-11" db="EMBL/GenBank/DDBJ databases">
        <authorList>
            <person name="Jaros S."/>
            <person name="Januszkiewicz K."/>
            <person name="Wedrychowicz H."/>
        </authorList>
    </citation>
    <scope>NUCLEOTIDE SEQUENCE [LARGE SCALE GENOMIC DNA]</scope>
    <source>
        <strain evidence="2 3">DSM 16010</strain>
    </source>
</reference>
<sequence>MADGCYLLVGASGDIGRAIHSGLEGEKVISVSRSRVPEFESEHHFLDLSRPISEDEVRAITAGTDVIDGLIWAPGTELFGMFQDTSLEALDAQYNLSVRSLIIFIKEVLPKLKSSKSGRIIVITSVWGSVGASFESIYSTMKGAQNTLVKSLAKELAATEVTVNAIAPGVVEGSMTQALSDEDLAAVLSELPQQRLIEPSEIGSLTTFLLKGETRSINGEILNINGGWYT</sequence>
<dbReference type="OrthoDB" id="9803333at2"/>
<dbReference type="AlphaFoldDB" id="A0A1M7C330"/>
<dbReference type="InterPro" id="IPR050259">
    <property type="entry name" value="SDR"/>
</dbReference>
<dbReference type="SUPFAM" id="SSF51735">
    <property type="entry name" value="NAD(P)-binding Rossmann-fold domains"/>
    <property type="match status" value="1"/>
</dbReference>
<gene>
    <name evidence="2" type="ORF">SAMN02745189_00671</name>
</gene>
<dbReference type="EMBL" id="FRCF01000002">
    <property type="protein sequence ID" value="SHL61698.1"/>
    <property type="molecule type" value="Genomic_DNA"/>
</dbReference>
<dbReference type="STRING" id="1123231.SAMN02745189_00671"/>